<proteinExistence type="predicted"/>
<evidence type="ECO:0000313" key="1">
    <source>
        <dbReference type="EMBL" id="OCM71740.1"/>
    </source>
</evidence>
<dbReference type="Proteomes" id="UP000093122">
    <property type="component" value="Unassembled WGS sequence"/>
</dbReference>
<dbReference type="EMBL" id="MAWT01000014">
    <property type="protein sequence ID" value="OCM71740.1"/>
    <property type="molecule type" value="Genomic_DNA"/>
</dbReference>
<comment type="caution">
    <text evidence="1">The sequence shown here is derived from an EMBL/GenBank/DDBJ whole genome shotgun (WGS) entry which is preliminary data.</text>
</comment>
<dbReference type="KEGG" id="sage:EN72_10445"/>
<evidence type="ECO:0000313" key="2">
    <source>
        <dbReference type="Proteomes" id="UP000093122"/>
    </source>
</evidence>
<name>A0A853P6W8_STRAG</name>
<protein>
    <submittedName>
        <fullName evidence="1">Uncharacterized protein</fullName>
    </submittedName>
</protein>
<gene>
    <name evidence="1" type="ORF">AX245_02995</name>
</gene>
<accession>A0A853P6W8</accession>
<sequence length="71" mass="8018">MLRAYIINPQTDKGAYFDFPLYFGKLSRIGHSGSYDDPVEIVSFEGDSASRLGYYTLHDLERLNAGIEGRL</sequence>
<reference evidence="1 2" key="1">
    <citation type="journal article" date="2016" name="Sci. Rep.">
        <title>Serotype IV Streptococcus agalactiae ST-452 has arisen from large genomic recombination events between CC23 and the hypervirulent CC17 lineages.</title>
        <authorList>
            <person name="Campisi E."/>
            <person name="Rinaudo C.D."/>
            <person name="Donati C."/>
            <person name="Barucco M."/>
            <person name="Torricelli G."/>
            <person name="Edwards M.S."/>
            <person name="Baker C.J."/>
            <person name="Margarit I."/>
            <person name="Rosini R."/>
        </authorList>
    </citation>
    <scope>NUCLEOTIDE SEQUENCE [LARGE SCALE GENOMIC DNA]</scope>
    <source>
        <strain evidence="1 2">CZ-PW-140</strain>
    </source>
</reference>
<organism evidence="1 2">
    <name type="scientific">Streptococcus agalactiae</name>
    <dbReference type="NCBI Taxonomy" id="1311"/>
    <lineage>
        <taxon>Bacteria</taxon>
        <taxon>Bacillati</taxon>
        <taxon>Bacillota</taxon>
        <taxon>Bacilli</taxon>
        <taxon>Lactobacillales</taxon>
        <taxon>Streptococcaceae</taxon>
        <taxon>Streptococcus</taxon>
    </lineage>
</organism>
<dbReference type="AlphaFoldDB" id="A0A853P6W8"/>